<feature type="region of interest" description="Disordered" evidence="1">
    <location>
        <begin position="78"/>
        <end position="122"/>
    </location>
</feature>
<feature type="compositionally biased region" description="Low complexity" evidence="1">
    <location>
        <begin position="147"/>
        <end position="157"/>
    </location>
</feature>
<evidence type="ECO:0000313" key="2">
    <source>
        <dbReference type="EMBL" id="GFZ19492.1"/>
    </source>
</evidence>
<protein>
    <submittedName>
        <fullName evidence="2">Transmembrane protein, putative</fullName>
    </submittedName>
</protein>
<evidence type="ECO:0000256" key="1">
    <source>
        <dbReference type="SAM" id="MobiDB-lite"/>
    </source>
</evidence>
<gene>
    <name evidence="2" type="ORF">Acr_28g0001970</name>
</gene>
<dbReference type="PANTHER" id="PTHR31549:SF277">
    <property type="entry name" value="OS08G0167400 PROTEIN"/>
    <property type="match status" value="1"/>
</dbReference>
<organism evidence="2 3">
    <name type="scientific">Actinidia rufa</name>
    <dbReference type="NCBI Taxonomy" id="165716"/>
    <lineage>
        <taxon>Eukaryota</taxon>
        <taxon>Viridiplantae</taxon>
        <taxon>Streptophyta</taxon>
        <taxon>Embryophyta</taxon>
        <taxon>Tracheophyta</taxon>
        <taxon>Spermatophyta</taxon>
        <taxon>Magnoliopsida</taxon>
        <taxon>eudicotyledons</taxon>
        <taxon>Gunneridae</taxon>
        <taxon>Pentapetalae</taxon>
        <taxon>asterids</taxon>
        <taxon>Ericales</taxon>
        <taxon>Actinidiaceae</taxon>
        <taxon>Actinidia</taxon>
    </lineage>
</organism>
<feature type="region of interest" description="Disordered" evidence="1">
    <location>
        <begin position="137"/>
        <end position="157"/>
    </location>
</feature>
<dbReference type="PANTHER" id="PTHR31549">
    <property type="entry name" value="PROTEIN, PUTATIVE (DUF247)-RELATED-RELATED"/>
    <property type="match status" value="1"/>
</dbReference>
<dbReference type="Pfam" id="PF03140">
    <property type="entry name" value="DUF247"/>
    <property type="match status" value="1"/>
</dbReference>
<evidence type="ECO:0000313" key="3">
    <source>
        <dbReference type="Proteomes" id="UP000585474"/>
    </source>
</evidence>
<proteinExistence type="predicted"/>
<dbReference type="OrthoDB" id="2356035at2759"/>
<comment type="caution">
    <text evidence="2">The sequence shown here is derived from an EMBL/GenBank/DDBJ whole genome shotgun (WGS) entry which is preliminary data.</text>
</comment>
<dbReference type="EMBL" id="BJWL01000028">
    <property type="protein sequence ID" value="GFZ19492.1"/>
    <property type="molecule type" value="Genomic_DNA"/>
</dbReference>
<reference evidence="2 3" key="1">
    <citation type="submission" date="2019-07" db="EMBL/GenBank/DDBJ databases">
        <title>De Novo Assembly of kiwifruit Actinidia rufa.</title>
        <authorList>
            <person name="Sugita-Konishi S."/>
            <person name="Sato K."/>
            <person name="Mori E."/>
            <person name="Abe Y."/>
            <person name="Kisaki G."/>
            <person name="Hamano K."/>
            <person name="Suezawa K."/>
            <person name="Otani M."/>
            <person name="Fukuda T."/>
            <person name="Manabe T."/>
            <person name="Gomi K."/>
            <person name="Tabuchi M."/>
            <person name="Akimitsu K."/>
            <person name="Kataoka I."/>
        </authorList>
    </citation>
    <scope>NUCLEOTIDE SEQUENCE [LARGE SCALE GENOMIC DNA]</scope>
    <source>
        <strain evidence="3">cv. Fuchu</strain>
    </source>
</reference>
<feature type="compositionally biased region" description="Acidic residues" evidence="1">
    <location>
        <begin position="79"/>
        <end position="88"/>
    </location>
</feature>
<keyword evidence="2" id="KW-0472">Membrane</keyword>
<keyword evidence="3" id="KW-1185">Reference proteome</keyword>
<name>A0A7J0H8R8_9ERIC</name>
<dbReference type="InterPro" id="IPR004158">
    <property type="entry name" value="DUF247_pln"/>
</dbReference>
<accession>A0A7J0H8R8</accession>
<keyword evidence="2" id="KW-0812">Transmembrane</keyword>
<dbReference type="AlphaFoldDB" id="A0A7J0H8R8"/>
<sequence>MSMLDNQIPLFLLRRVLEFQFSSLELASSVLLSILMGLCKELSPFKMMDEFPNVQVADSTHLLDFLYSVIVPKSGEQSEINEVDEQSEGTESKERSLGKSNRVKKLIRGPPPSRGSQFKWRQMRRPRCIEGRKKRLKKLSEEAKPENGNLSSNNNINRPPLVEEITIPSVSELPNSGVHFLPTNGSIMTINFGSQHSHYTSPTVGVEVNIQVILRNLVAYDACIASVFSLVTLN</sequence>
<dbReference type="Proteomes" id="UP000585474">
    <property type="component" value="Unassembled WGS sequence"/>
</dbReference>